<keyword evidence="5" id="KW-0694">RNA-binding</keyword>
<accession>A0A327W6H8</accession>
<dbReference type="PROSITE" id="PS50988">
    <property type="entry name" value="TROVE"/>
    <property type="match status" value="1"/>
</dbReference>
<dbReference type="InterPro" id="IPR037214">
    <property type="entry name" value="TROVE_dom_sf"/>
</dbReference>
<dbReference type="Pfam" id="PF05731">
    <property type="entry name" value="TROVE"/>
    <property type="match status" value="2"/>
</dbReference>
<evidence type="ECO:0000256" key="3">
    <source>
        <dbReference type="ARBA" id="ARBA00022490"/>
    </source>
</evidence>
<comment type="caution">
    <text evidence="8">The sequence shown here is derived from an EMBL/GenBank/DDBJ whole genome shotgun (WGS) entry which is preliminary data.</text>
</comment>
<keyword evidence="4" id="KW-0479">Metal-binding</keyword>
<sequence>MKFNFLKRGTQLTTNHEGHTAFKLTPEMELYTTVVTASLSDQFYEKGTEKLDRIRHMMEQVDPSFIAKLAVYAREKMYMRSIPMVLAVELAKKHSGDNLVSQTVGRVVKRADEITELLAYYTMANERKETKKLHKLSKQVQKGLSTAFNRFDEYQFGKYDRKTAITLRDALFLVHPKAKDEAQQELFNRIAKQELATPYTWETQLSAAGQVKYATEEDKKRAFRGTWEALIESQELGYMAMMRNLRNMLEAEIGKEHIQDVCDVLSNPAAVRQSKQLPFRYLAAYRELREVQHGMTGKIMESLEAALHISIEHLKGFKSNTRVVIACDVSGSMQRPVSARSKVLAYDIGLMLGMMLQSKCEHVISGMFGDSWKVVNLPGKSILSNVDAFYKREGEVGYSTNAHLVLEDLIQRKYQADKIMFFTDCQMWSTQHSPTTNALKQAWTKYKQLFPAAKLYLFDLAGLGHSPLNIQENDVHLIAGWSDKVFEVMEAIDNGENALTHISAIQL</sequence>
<evidence type="ECO:0000256" key="1">
    <source>
        <dbReference type="ARBA" id="ARBA00004496"/>
    </source>
</evidence>
<evidence type="ECO:0000313" key="9">
    <source>
        <dbReference type="Proteomes" id="UP000249819"/>
    </source>
</evidence>
<keyword evidence="3" id="KW-0963">Cytoplasm</keyword>
<dbReference type="Proteomes" id="UP000249819">
    <property type="component" value="Unassembled WGS sequence"/>
</dbReference>
<dbReference type="InterPro" id="IPR036465">
    <property type="entry name" value="vWFA_dom_sf"/>
</dbReference>
<dbReference type="AlphaFoldDB" id="A0A327W6H8"/>
<dbReference type="PANTHER" id="PTHR14202:SF0">
    <property type="entry name" value="RNA-BINDING PROTEIN RO60"/>
    <property type="match status" value="1"/>
</dbReference>
<evidence type="ECO:0000256" key="6">
    <source>
        <dbReference type="ARBA" id="ARBA00023274"/>
    </source>
</evidence>
<feature type="domain" description="TROVE" evidence="7">
    <location>
        <begin position="13"/>
        <end position="319"/>
    </location>
</feature>
<dbReference type="RefSeq" id="WP_111592260.1">
    <property type="nucleotide sequence ID" value="NZ_QLMA01000003.1"/>
</dbReference>
<comment type="similarity">
    <text evidence="2">Belongs to the Ro 60 kDa family.</text>
</comment>
<dbReference type="Gene3D" id="3.40.50.410">
    <property type="entry name" value="von Willebrand factor, type A domain"/>
    <property type="match status" value="1"/>
</dbReference>
<dbReference type="InterPro" id="IPR040322">
    <property type="entry name" value="TROVE2"/>
</dbReference>
<evidence type="ECO:0000256" key="4">
    <source>
        <dbReference type="ARBA" id="ARBA00022723"/>
    </source>
</evidence>
<dbReference type="Pfam" id="PF25045">
    <property type="entry name" value="vWA_Ro60"/>
    <property type="match status" value="1"/>
</dbReference>
<dbReference type="GO" id="GO:0003723">
    <property type="term" value="F:RNA binding"/>
    <property type="evidence" value="ECO:0007669"/>
    <property type="project" value="UniProtKB-KW"/>
</dbReference>
<dbReference type="GO" id="GO:1990904">
    <property type="term" value="C:ribonucleoprotein complex"/>
    <property type="evidence" value="ECO:0007669"/>
    <property type="project" value="UniProtKB-KW"/>
</dbReference>
<gene>
    <name evidence="8" type="ORF">CLV59_103595</name>
</gene>
<dbReference type="EMBL" id="QLMA01000003">
    <property type="protein sequence ID" value="RAJ83624.1"/>
    <property type="molecule type" value="Genomic_DNA"/>
</dbReference>
<dbReference type="InterPro" id="IPR056800">
    <property type="entry name" value="vWA_Ro60"/>
</dbReference>
<protein>
    <submittedName>
        <fullName evidence="8">TROVE domain-containing protein</fullName>
    </submittedName>
</protein>
<dbReference type="InterPro" id="IPR008858">
    <property type="entry name" value="TROVE_dom"/>
</dbReference>
<dbReference type="OrthoDB" id="208855at2"/>
<dbReference type="SUPFAM" id="SSF53300">
    <property type="entry name" value="vWA-like"/>
    <property type="match status" value="1"/>
</dbReference>
<dbReference type="GO" id="GO:0005737">
    <property type="term" value="C:cytoplasm"/>
    <property type="evidence" value="ECO:0007669"/>
    <property type="project" value="UniProtKB-SubCell"/>
</dbReference>
<evidence type="ECO:0000313" key="8">
    <source>
        <dbReference type="EMBL" id="RAJ83624.1"/>
    </source>
</evidence>
<dbReference type="SUPFAM" id="SSF140864">
    <property type="entry name" value="TROVE domain-like"/>
    <property type="match status" value="1"/>
</dbReference>
<proteinExistence type="inferred from homology"/>
<keyword evidence="6" id="KW-0687">Ribonucleoprotein</keyword>
<dbReference type="GO" id="GO:0046872">
    <property type="term" value="F:metal ion binding"/>
    <property type="evidence" value="ECO:0007669"/>
    <property type="project" value="UniProtKB-KW"/>
</dbReference>
<evidence type="ECO:0000256" key="2">
    <source>
        <dbReference type="ARBA" id="ARBA00007814"/>
    </source>
</evidence>
<keyword evidence="9" id="KW-1185">Reference proteome</keyword>
<organism evidence="8 9">
    <name type="scientific">Chitinophaga dinghuensis</name>
    <dbReference type="NCBI Taxonomy" id="1539050"/>
    <lineage>
        <taxon>Bacteria</taxon>
        <taxon>Pseudomonadati</taxon>
        <taxon>Bacteroidota</taxon>
        <taxon>Chitinophagia</taxon>
        <taxon>Chitinophagales</taxon>
        <taxon>Chitinophagaceae</taxon>
        <taxon>Chitinophaga</taxon>
    </lineage>
</organism>
<evidence type="ECO:0000259" key="7">
    <source>
        <dbReference type="PROSITE" id="PS50988"/>
    </source>
</evidence>
<dbReference type="PANTHER" id="PTHR14202">
    <property type="entry name" value="60 KDA RIBONUCLEOPROTEIN SSA/RO"/>
    <property type="match status" value="1"/>
</dbReference>
<name>A0A327W6H8_9BACT</name>
<comment type="subcellular location">
    <subcellularLocation>
        <location evidence="1">Cytoplasm</location>
    </subcellularLocation>
</comment>
<evidence type="ECO:0000256" key="5">
    <source>
        <dbReference type="ARBA" id="ARBA00022884"/>
    </source>
</evidence>
<reference evidence="8 9" key="1">
    <citation type="submission" date="2018-06" db="EMBL/GenBank/DDBJ databases">
        <title>Genomic Encyclopedia of Archaeal and Bacterial Type Strains, Phase II (KMG-II): from individual species to whole genera.</title>
        <authorList>
            <person name="Goeker M."/>
        </authorList>
    </citation>
    <scope>NUCLEOTIDE SEQUENCE [LARGE SCALE GENOMIC DNA]</scope>
    <source>
        <strain evidence="8 9">DSM 29821</strain>
    </source>
</reference>